<accession>A0A1D3D106</accession>
<comment type="caution">
    <text evidence="2">The sequence shown here is derived from an EMBL/GenBank/DDBJ whole genome shotgun (WGS) entry which is preliminary data.</text>
</comment>
<reference evidence="2 3" key="1">
    <citation type="journal article" date="2016" name="BMC Genomics">
        <title>Comparative genomics reveals Cyclospora cayetanensis possesses coccidia-like metabolism and invasion components but unique surface antigens.</title>
        <authorList>
            <person name="Liu S."/>
            <person name="Wang L."/>
            <person name="Zheng H."/>
            <person name="Xu Z."/>
            <person name="Roellig D.M."/>
            <person name="Li N."/>
            <person name="Frace M.A."/>
            <person name="Tang K."/>
            <person name="Arrowood M.J."/>
            <person name="Moss D.M."/>
            <person name="Zhang L."/>
            <person name="Feng Y."/>
            <person name="Xiao L."/>
        </authorList>
    </citation>
    <scope>NUCLEOTIDE SEQUENCE [LARGE SCALE GENOMIC DNA]</scope>
    <source>
        <strain evidence="2 3">CHN_HEN01</strain>
    </source>
</reference>
<name>A0A1D3D106_9EIME</name>
<feature type="compositionally biased region" description="Low complexity" evidence="1">
    <location>
        <begin position="44"/>
        <end position="58"/>
    </location>
</feature>
<dbReference type="Proteomes" id="UP000095192">
    <property type="component" value="Unassembled WGS sequence"/>
</dbReference>
<evidence type="ECO:0000313" key="3">
    <source>
        <dbReference type="Proteomes" id="UP000095192"/>
    </source>
</evidence>
<proteinExistence type="predicted"/>
<feature type="region of interest" description="Disordered" evidence="1">
    <location>
        <begin position="29"/>
        <end position="68"/>
    </location>
</feature>
<dbReference type="EMBL" id="JROU02001199">
    <property type="protein sequence ID" value="OEH77137.1"/>
    <property type="molecule type" value="Genomic_DNA"/>
</dbReference>
<dbReference type="VEuPathDB" id="ToxoDB:cyc_05765"/>
<evidence type="ECO:0000313" key="2">
    <source>
        <dbReference type="EMBL" id="OEH77137.1"/>
    </source>
</evidence>
<organism evidence="2 3">
    <name type="scientific">Cyclospora cayetanensis</name>
    <dbReference type="NCBI Taxonomy" id="88456"/>
    <lineage>
        <taxon>Eukaryota</taxon>
        <taxon>Sar</taxon>
        <taxon>Alveolata</taxon>
        <taxon>Apicomplexa</taxon>
        <taxon>Conoidasida</taxon>
        <taxon>Coccidia</taxon>
        <taxon>Eucoccidiorida</taxon>
        <taxon>Eimeriorina</taxon>
        <taxon>Eimeriidae</taxon>
        <taxon>Cyclospora</taxon>
    </lineage>
</organism>
<dbReference type="AlphaFoldDB" id="A0A1D3D106"/>
<protein>
    <submittedName>
        <fullName evidence="2">Uncharacterized protein</fullName>
    </submittedName>
</protein>
<feature type="compositionally biased region" description="Polar residues" evidence="1">
    <location>
        <begin position="29"/>
        <end position="43"/>
    </location>
</feature>
<dbReference type="InParanoid" id="A0A1D3D106"/>
<gene>
    <name evidence="2" type="ORF">cyc_05765</name>
</gene>
<keyword evidence="3" id="KW-1185">Reference proteome</keyword>
<evidence type="ECO:0000256" key="1">
    <source>
        <dbReference type="SAM" id="MobiDB-lite"/>
    </source>
</evidence>
<sequence>MIRGIWGLREGKLQARDGGVVVWLVSKSPDSSNTLNATADAKQSNGSSPLSRSSSTPSDAYDVQELGS</sequence>